<proteinExistence type="predicted"/>
<feature type="compositionally biased region" description="Polar residues" evidence="1">
    <location>
        <begin position="115"/>
        <end position="129"/>
    </location>
</feature>
<sequence>MKTDTIKKRQRYEGGSGKKKKKRKKSKKSGSEEKHKKKKKRQKRIQEDHVDVSYSPTQPAASISSSSNTTMAPMAVTPSSSSSLLSNHPHHPQHQHHHHPSSVQQSPQPSPSSSTYALHQSPVSHTPPVSNFVTSATQLMLNFQAATANSAEVTPDFFQYQDYFGSSNFCPYFPDATSSASGQSTPQQHQSHHQQQ</sequence>
<feature type="region of interest" description="Disordered" evidence="1">
    <location>
        <begin position="175"/>
        <end position="196"/>
    </location>
</feature>
<name>A0A1X2HHD0_SYNRA</name>
<organism evidence="2 3">
    <name type="scientific">Syncephalastrum racemosum</name>
    <name type="common">Filamentous fungus</name>
    <dbReference type="NCBI Taxonomy" id="13706"/>
    <lineage>
        <taxon>Eukaryota</taxon>
        <taxon>Fungi</taxon>
        <taxon>Fungi incertae sedis</taxon>
        <taxon>Mucoromycota</taxon>
        <taxon>Mucoromycotina</taxon>
        <taxon>Mucoromycetes</taxon>
        <taxon>Mucorales</taxon>
        <taxon>Syncephalastraceae</taxon>
        <taxon>Syncephalastrum</taxon>
    </lineage>
</organism>
<evidence type="ECO:0000256" key="1">
    <source>
        <dbReference type="SAM" id="MobiDB-lite"/>
    </source>
</evidence>
<feature type="compositionally biased region" description="Basic residues" evidence="1">
    <location>
        <begin position="17"/>
        <end position="28"/>
    </location>
</feature>
<feature type="compositionally biased region" description="Low complexity" evidence="1">
    <location>
        <begin position="101"/>
        <end position="114"/>
    </location>
</feature>
<dbReference type="Proteomes" id="UP000242180">
    <property type="component" value="Unassembled WGS sequence"/>
</dbReference>
<feature type="compositionally biased region" description="Polar residues" evidence="1">
    <location>
        <begin position="54"/>
        <end position="71"/>
    </location>
</feature>
<accession>A0A1X2HHD0</accession>
<dbReference type="EMBL" id="MCGN01000003">
    <property type="protein sequence ID" value="ORY98470.1"/>
    <property type="molecule type" value="Genomic_DNA"/>
</dbReference>
<dbReference type="AlphaFoldDB" id="A0A1X2HHD0"/>
<protein>
    <submittedName>
        <fullName evidence="2">Uncharacterized protein</fullName>
    </submittedName>
</protein>
<feature type="compositionally biased region" description="Basic residues" evidence="1">
    <location>
        <begin position="88"/>
        <end position="100"/>
    </location>
</feature>
<dbReference type="InParanoid" id="A0A1X2HHD0"/>
<keyword evidence="3" id="KW-1185">Reference proteome</keyword>
<comment type="caution">
    <text evidence="2">The sequence shown here is derived from an EMBL/GenBank/DDBJ whole genome shotgun (WGS) entry which is preliminary data.</text>
</comment>
<reference evidence="2 3" key="1">
    <citation type="submission" date="2016-07" db="EMBL/GenBank/DDBJ databases">
        <title>Pervasive Adenine N6-methylation of Active Genes in Fungi.</title>
        <authorList>
            <consortium name="DOE Joint Genome Institute"/>
            <person name="Mondo S.J."/>
            <person name="Dannebaum R.O."/>
            <person name="Kuo R.C."/>
            <person name="Labutti K."/>
            <person name="Haridas S."/>
            <person name="Kuo A."/>
            <person name="Salamov A."/>
            <person name="Ahrendt S.R."/>
            <person name="Lipzen A."/>
            <person name="Sullivan W."/>
            <person name="Andreopoulos W.B."/>
            <person name="Clum A."/>
            <person name="Lindquist E."/>
            <person name="Daum C."/>
            <person name="Ramamoorthy G.K."/>
            <person name="Gryganskyi A."/>
            <person name="Culley D."/>
            <person name="Magnuson J.K."/>
            <person name="James T.Y."/>
            <person name="O'Malley M.A."/>
            <person name="Stajich J.E."/>
            <person name="Spatafora J.W."/>
            <person name="Visel A."/>
            <person name="Grigoriev I.V."/>
        </authorList>
    </citation>
    <scope>NUCLEOTIDE SEQUENCE [LARGE SCALE GENOMIC DNA]</scope>
    <source>
        <strain evidence="2 3">NRRL 2496</strain>
    </source>
</reference>
<feature type="compositionally biased region" description="Low complexity" evidence="1">
    <location>
        <begin position="78"/>
        <end position="87"/>
    </location>
</feature>
<evidence type="ECO:0000313" key="2">
    <source>
        <dbReference type="EMBL" id="ORY98470.1"/>
    </source>
</evidence>
<gene>
    <name evidence="2" type="ORF">BCR43DRAFT_487579</name>
</gene>
<feature type="region of interest" description="Disordered" evidence="1">
    <location>
        <begin position="1"/>
        <end position="129"/>
    </location>
</feature>
<evidence type="ECO:0000313" key="3">
    <source>
        <dbReference type="Proteomes" id="UP000242180"/>
    </source>
</evidence>